<evidence type="ECO:0000259" key="8">
    <source>
        <dbReference type="Pfam" id="PF05116"/>
    </source>
</evidence>
<comment type="similarity">
    <text evidence="1">Belongs to the glycosyltransferase 1 family.</text>
</comment>
<dbReference type="Proteomes" id="UP000614424">
    <property type="component" value="Unassembled WGS sequence"/>
</dbReference>
<dbReference type="Pfam" id="PF00534">
    <property type="entry name" value="Glycos_transf_1"/>
    <property type="match status" value="1"/>
</dbReference>
<dbReference type="SFLD" id="SFLDG01141">
    <property type="entry name" value="C2.B.1:_Sucrose_Phosphatase_Li"/>
    <property type="match status" value="1"/>
</dbReference>
<dbReference type="Pfam" id="PF00862">
    <property type="entry name" value="GT-B_Sucrose_synth"/>
    <property type="match status" value="1"/>
</dbReference>
<proteinExistence type="inferred from homology"/>
<dbReference type="InterPro" id="IPR012821">
    <property type="entry name" value="Sucrose_P_synth_Pase-like_dom"/>
</dbReference>
<dbReference type="PANTHER" id="PTHR46039">
    <property type="entry name" value="SUCROSE-PHOSPHATE SYNTHASE 3-RELATED"/>
    <property type="match status" value="1"/>
</dbReference>
<comment type="catalytic activity">
    <reaction evidence="5">
        <text>beta-D-fructose 6-phosphate + UDP-alpha-D-glucose = sucrose 6(F)-phosphate + UDP + H(+)</text>
        <dbReference type="Rhea" id="RHEA:22172"/>
        <dbReference type="ChEBI" id="CHEBI:15378"/>
        <dbReference type="ChEBI" id="CHEBI:57634"/>
        <dbReference type="ChEBI" id="CHEBI:57723"/>
        <dbReference type="ChEBI" id="CHEBI:58223"/>
        <dbReference type="ChEBI" id="CHEBI:58885"/>
        <dbReference type="EC" id="2.4.1.14"/>
    </reaction>
</comment>
<evidence type="ECO:0000259" key="6">
    <source>
        <dbReference type="Pfam" id="PF00534"/>
    </source>
</evidence>
<keyword evidence="3" id="KW-0328">Glycosyltransferase</keyword>
<evidence type="ECO:0000256" key="3">
    <source>
        <dbReference type="ARBA" id="ARBA00022676"/>
    </source>
</evidence>
<dbReference type="InterPro" id="IPR023214">
    <property type="entry name" value="HAD_sf"/>
</dbReference>
<protein>
    <recommendedName>
        <fullName evidence="2">sucrose-phosphate synthase</fullName>
        <ecNumber evidence="2">2.4.1.14</ecNumber>
    </recommendedName>
</protein>
<evidence type="ECO:0000256" key="4">
    <source>
        <dbReference type="ARBA" id="ARBA00022679"/>
    </source>
</evidence>
<evidence type="ECO:0000256" key="5">
    <source>
        <dbReference type="ARBA" id="ARBA00047471"/>
    </source>
</evidence>
<dbReference type="InterPro" id="IPR001296">
    <property type="entry name" value="Glyco_trans_1"/>
</dbReference>
<evidence type="ECO:0000313" key="9">
    <source>
        <dbReference type="EMBL" id="MBC8318111.1"/>
    </source>
</evidence>
<dbReference type="PANTHER" id="PTHR46039:SF5">
    <property type="entry name" value="SUCROSE-PHOSPHATE SYNTHASE 3-RELATED"/>
    <property type="match status" value="1"/>
</dbReference>
<name>A0A8J6TCY3_9BACT</name>
<dbReference type="AlphaFoldDB" id="A0A8J6TCY3"/>
<organism evidence="9 10">
    <name type="scientific">Candidatus Desulfobia pelagia</name>
    <dbReference type="NCBI Taxonomy" id="2841692"/>
    <lineage>
        <taxon>Bacteria</taxon>
        <taxon>Pseudomonadati</taxon>
        <taxon>Thermodesulfobacteriota</taxon>
        <taxon>Desulfobulbia</taxon>
        <taxon>Desulfobulbales</taxon>
        <taxon>Desulfobulbaceae</taxon>
        <taxon>Candidatus Desulfobia</taxon>
    </lineage>
</organism>
<evidence type="ECO:0000259" key="7">
    <source>
        <dbReference type="Pfam" id="PF00862"/>
    </source>
</evidence>
<accession>A0A8J6TCY3</accession>
<sequence length="725" mass="82068">MNPKGLYIQLFSIHGLIRGESQELGRDADTGGQIKYVLELARALGKHPDVDQVDLVTRLIDDKTVSSDYAQPEEKLSENVRLLRIQCGGRKYIRKELLWPHLAEFTDKTLKLLKKQQRIPDIFHGHYADGGYVAMELASAFDAPFVFTGHSLGRNKQEKLEGSGLNLAEINKRYKMDIRVQAEENIIKKSHQIITSTSQEIKKQYGLYDNFKDGRYKVIPPGIDLDIFHPYYHSHLDPEGHDEVTKQTRVTLLKELHRFWRDPDKPFILVLCRPDQRKNISGLLKAYGENQDLRAMANLAVFAGLRKNIMEMESNERAVLTDMLLKMDFHDLYGKLAIPKKHDFATEVPELYRLCADSGGVFVNPALVEPFGLTLIEASACGLPIIATNDGGPVDIVANCQNGALVNVGNPDEVADAIKELLADKNKWDACSRNGINGVREHYSWESHCEKTVDRYKKLLPGSSKKGKKPNGKLPMQTSFGVRLTNLSKLLITDIDNTLVGNKKRLADLLELLEKNSSAIGWGVATGRSLAMTLDIMTEQNIPIPDILICSVGTEIYYGPDLRTDKGWQQHLSHLWKPEKIREVLGKLDFISQQDAEGQRRYKISYYMEDDPEQLAAVHYHLQEAKLRCQVIYSHGQFLDILPYRASKGRAIKYLKYKWDIAPENVMVAGDSGNDEDMLRGRTCGLVVGNHSKELEHLKGQNRIFFSEKKYSGGIIDGLIHYKFL</sequence>
<feature type="domain" description="Sucrose synthase first GT-B" evidence="7">
    <location>
        <begin position="7"/>
        <end position="212"/>
    </location>
</feature>
<dbReference type="Gene3D" id="3.40.50.2000">
    <property type="entry name" value="Glycogen Phosphorylase B"/>
    <property type="match status" value="2"/>
</dbReference>
<feature type="domain" description="Sucrose phosphatase-like" evidence="8">
    <location>
        <begin position="489"/>
        <end position="723"/>
    </location>
</feature>
<dbReference type="SUPFAM" id="SSF56784">
    <property type="entry name" value="HAD-like"/>
    <property type="match status" value="1"/>
</dbReference>
<dbReference type="GO" id="GO:0016791">
    <property type="term" value="F:phosphatase activity"/>
    <property type="evidence" value="ECO:0007669"/>
    <property type="project" value="UniProtKB-ARBA"/>
</dbReference>
<dbReference type="SFLD" id="SFLDG01140">
    <property type="entry name" value="C2.B:_Phosphomannomutase_and_P"/>
    <property type="match status" value="1"/>
</dbReference>
<keyword evidence="4" id="KW-0808">Transferase</keyword>
<reference evidence="9 10" key="1">
    <citation type="submission" date="2020-08" db="EMBL/GenBank/DDBJ databases">
        <title>Bridging the membrane lipid divide: bacteria of the FCB group superphylum have the potential to synthesize archaeal ether lipids.</title>
        <authorList>
            <person name="Villanueva L."/>
            <person name="Von Meijenfeldt F.A.B."/>
            <person name="Westbye A.B."/>
            <person name="Yadav S."/>
            <person name="Hopmans E.C."/>
            <person name="Dutilh B.E."/>
            <person name="Sinninghe Damste J.S."/>
        </authorList>
    </citation>
    <scope>NUCLEOTIDE SEQUENCE [LARGE SCALE GENOMIC DNA]</scope>
    <source>
        <strain evidence="9">NIOZ-UU47</strain>
    </source>
</reference>
<evidence type="ECO:0000256" key="1">
    <source>
        <dbReference type="ARBA" id="ARBA00006530"/>
    </source>
</evidence>
<dbReference type="InterPro" id="IPR012822">
    <property type="entry name" value="SucroseP_synth_GlycoTrfase_dom"/>
</dbReference>
<evidence type="ECO:0000256" key="2">
    <source>
        <dbReference type="ARBA" id="ARBA00012536"/>
    </source>
</evidence>
<dbReference type="NCBIfam" id="TIGR02472">
    <property type="entry name" value="sucr_P_syn_N"/>
    <property type="match status" value="1"/>
</dbReference>
<gene>
    <name evidence="9" type="ORF">H8E41_09400</name>
</gene>
<dbReference type="SUPFAM" id="SSF53756">
    <property type="entry name" value="UDP-Glycosyltransferase/glycogen phosphorylase"/>
    <property type="match status" value="1"/>
</dbReference>
<dbReference type="GO" id="GO:0046524">
    <property type="term" value="F:sucrose-phosphate synthase activity"/>
    <property type="evidence" value="ECO:0007669"/>
    <property type="project" value="UniProtKB-EC"/>
</dbReference>
<dbReference type="InterPro" id="IPR006380">
    <property type="entry name" value="SPP-like_dom"/>
</dbReference>
<dbReference type="EC" id="2.4.1.14" evidence="2"/>
<dbReference type="InterPro" id="IPR006379">
    <property type="entry name" value="HAD-SF_hydro_IIB"/>
</dbReference>
<dbReference type="InterPro" id="IPR044161">
    <property type="entry name" value="SPS"/>
</dbReference>
<dbReference type="Gene3D" id="3.40.50.1000">
    <property type="entry name" value="HAD superfamily/HAD-like"/>
    <property type="match status" value="1"/>
</dbReference>
<dbReference type="EMBL" id="JACNJZ010000129">
    <property type="protein sequence ID" value="MBC8318111.1"/>
    <property type="molecule type" value="Genomic_DNA"/>
</dbReference>
<evidence type="ECO:0000313" key="10">
    <source>
        <dbReference type="Proteomes" id="UP000614424"/>
    </source>
</evidence>
<keyword evidence="9" id="KW-0378">Hydrolase</keyword>
<dbReference type="NCBIfam" id="TIGR01484">
    <property type="entry name" value="HAD-SF-IIB"/>
    <property type="match status" value="1"/>
</dbReference>
<dbReference type="NCBIfam" id="TIGR02471">
    <property type="entry name" value="sucr_syn_bact_C"/>
    <property type="match status" value="1"/>
</dbReference>
<dbReference type="Pfam" id="PF05116">
    <property type="entry name" value="S6PP"/>
    <property type="match status" value="1"/>
</dbReference>
<dbReference type="SFLD" id="SFLDS00003">
    <property type="entry name" value="Haloacid_Dehalogenase"/>
    <property type="match status" value="1"/>
</dbReference>
<comment type="caution">
    <text evidence="9">The sequence shown here is derived from an EMBL/GenBank/DDBJ whole genome shotgun (WGS) entry which is preliminary data.</text>
</comment>
<dbReference type="InterPro" id="IPR000368">
    <property type="entry name" value="Sucrose_synth_GT-B1"/>
</dbReference>
<feature type="domain" description="Glycosyl transferase family 1" evidence="6">
    <location>
        <begin position="262"/>
        <end position="436"/>
    </location>
</feature>
<dbReference type="Gene3D" id="3.90.1070.10">
    <property type="match status" value="1"/>
</dbReference>
<dbReference type="InterPro" id="IPR036412">
    <property type="entry name" value="HAD-like_sf"/>
</dbReference>